<organism evidence="1 2">
    <name type="scientific">Chryseobacterium arthrosphaerae</name>
    <dbReference type="NCBI Taxonomy" id="651561"/>
    <lineage>
        <taxon>Bacteria</taxon>
        <taxon>Pseudomonadati</taxon>
        <taxon>Bacteroidota</taxon>
        <taxon>Flavobacteriia</taxon>
        <taxon>Flavobacteriales</taxon>
        <taxon>Weeksellaceae</taxon>
        <taxon>Chryseobacterium group</taxon>
        <taxon>Chryseobacterium</taxon>
    </lineage>
</organism>
<dbReference type="Proteomes" id="UP000093432">
    <property type="component" value="Unassembled WGS sequence"/>
</dbReference>
<dbReference type="AlphaFoldDB" id="A0A1B8ZTG9"/>
<name>A0A1B8ZTG9_9FLAO</name>
<sequence length="258" mass="29701">MMKNLLVVGFLQLYALLFSQNGKAVMQITYETRIISDSLNRQNAQQYEMVLLCNATESVYYSPEAKNYYTRSDKTAGVVTTAGVIPKYPKTEYSIYKSDHTLTAFLPVGKYIFSFKEPDLKWEILNDTKKVQNYYCRLAQTTTDTGDIFFAWYTEDIPIPEGPFRFKELSGMVLEVYNKSRTIEISAASIQKNEETISPLPYTSVVKAKTKKQYLEARKNYIDNPSLYNGNIKIFDAAGKEITHKIKERLQKINVFLD</sequence>
<reference evidence="2" key="1">
    <citation type="submission" date="2016-07" db="EMBL/GenBank/DDBJ databases">
        <authorList>
            <person name="Florea S."/>
            <person name="Webb J.S."/>
            <person name="Jaromczyk J."/>
            <person name="Schardl C.L."/>
        </authorList>
    </citation>
    <scope>NUCLEOTIDE SEQUENCE [LARGE SCALE GENOMIC DNA]</scope>
    <source>
        <strain evidence="2">CC-VM-7</strain>
    </source>
</reference>
<dbReference type="RefSeq" id="WP_065398865.1">
    <property type="nucleotide sequence ID" value="NZ_MAYG01000001.1"/>
</dbReference>
<comment type="caution">
    <text evidence="1">The sequence shown here is derived from an EMBL/GenBank/DDBJ whole genome shotgun (WGS) entry which is preliminary data.</text>
</comment>
<dbReference type="InterPro" id="IPR005901">
    <property type="entry name" value="GLPGLI"/>
</dbReference>
<dbReference type="Pfam" id="PF22252">
    <property type="entry name" value="PNGase_F-II_N"/>
    <property type="match status" value="1"/>
</dbReference>
<proteinExistence type="predicted"/>
<dbReference type="STRING" id="651561.BBI00_11305"/>
<evidence type="ECO:0000313" key="1">
    <source>
        <dbReference type="EMBL" id="OCA74882.1"/>
    </source>
</evidence>
<dbReference type="OrthoDB" id="1270840at2"/>
<accession>A0A1B8ZTG9</accession>
<protein>
    <recommendedName>
        <fullName evidence="3">GLPGLI family protein</fullName>
    </recommendedName>
</protein>
<gene>
    <name evidence="1" type="ORF">BBI00_11305</name>
</gene>
<evidence type="ECO:0000313" key="2">
    <source>
        <dbReference type="Proteomes" id="UP000093432"/>
    </source>
</evidence>
<dbReference type="EMBL" id="MAYG01000001">
    <property type="protein sequence ID" value="OCA74882.1"/>
    <property type="molecule type" value="Genomic_DNA"/>
</dbReference>
<dbReference type="NCBIfam" id="TIGR01200">
    <property type="entry name" value="GLPGLI"/>
    <property type="match status" value="1"/>
</dbReference>
<evidence type="ECO:0008006" key="3">
    <source>
        <dbReference type="Google" id="ProtNLM"/>
    </source>
</evidence>